<name>A0ABT0AMJ5_9LACT</name>
<reference evidence="7 8" key="1">
    <citation type="journal article" date="2022" name="Microbiol. Res.">
        <title>Comparative genome analysis, predicted lifestyle and antimicrobial strategies of Lactococcus carnosus and Lactococcus paracarnosus isolated from meat.</title>
        <authorList>
            <person name="Werum V."/>
            <person name="Ehrmann M."/>
            <person name="Vogel R."/>
            <person name="Hilgarth M."/>
        </authorList>
    </citation>
    <scope>NUCLEOTIDE SEQUENCE [LARGE SCALE GENOMIC DNA]</scope>
    <source>
        <strain evidence="7 8">TMW21897</strain>
    </source>
</reference>
<feature type="transmembrane region" description="Helical" evidence="6">
    <location>
        <begin position="284"/>
        <end position="310"/>
    </location>
</feature>
<comment type="caution">
    <text evidence="7">The sequence shown here is derived from an EMBL/GenBank/DDBJ whole genome shotgun (WGS) entry which is preliminary data.</text>
</comment>
<evidence type="ECO:0000256" key="5">
    <source>
        <dbReference type="ARBA" id="ARBA00023136"/>
    </source>
</evidence>
<organism evidence="7 8">
    <name type="scientific">Pseudolactococcus paracarnosus</name>
    <dbReference type="NCBI Taxonomy" id="2749962"/>
    <lineage>
        <taxon>Bacteria</taxon>
        <taxon>Bacillati</taxon>
        <taxon>Bacillota</taxon>
        <taxon>Bacilli</taxon>
        <taxon>Lactobacillales</taxon>
        <taxon>Streptococcaceae</taxon>
        <taxon>Pseudolactococcus</taxon>
    </lineage>
</organism>
<dbReference type="RefSeq" id="WP_243914773.1">
    <property type="nucleotide sequence ID" value="NZ_JAAECY010000023.1"/>
</dbReference>
<dbReference type="Pfam" id="PF01943">
    <property type="entry name" value="Polysacc_synt"/>
    <property type="match status" value="1"/>
</dbReference>
<feature type="transmembrane region" description="Helical" evidence="6">
    <location>
        <begin position="432"/>
        <end position="450"/>
    </location>
</feature>
<keyword evidence="2" id="KW-1003">Cell membrane</keyword>
<dbReference type="PANTHER" id="PTHR30250">
    <property type="entry name" value="PST FAMILY PREDICTED COLANIC ACID TRANSPORTER"/>
    <property type="match status" value="1"/>
</dbReference>
<feature type="transmembrane region" description="Helical" evidence="6">
    <location>
        <begin position="139"/>
        <end position="162"/>
    </location>
</feature>
<feature type="transmembrane region" description="Helical" evidence="6">
    <location>
        <begin position="322"/>
        <end position="345"/>
    </location>
</feature>
<protein>
    <submittedName>
        <fullName evidence="7">Oligosaccharide flippase family protein</fullName>
    </submittedName>
</protein>
<keyword evidence="5 6" id="KW-0472">Membrane</keyword>
<evidence type="ECO:0000313" key="8">
    <source>
        <dbReference type="Proteomes" id="UP001522462"/>
    </source>
</evidence>
<feature type="transmembrane region" description="Helical" evidence="6">
    <location>
        <begin position="84"/>
        <end position="104"/>
    </location>
</feature>
<evidence type="ECO:0000256" key="1">
    <source>
        <dbReference type="ARBA" id="ARBA00004651"/>
    </source>
</evidence>
<comment type="subcellular location">
    <subcellularLocation>
        <location evidence="1">Cell membrane</location>
        <topology evidence="1">Multi-pass membrane protein</topology>
    </subcellularLocation>
</comment>
<evidence type="ECO:0000313" key="7">
    <source>
        <dbReference type="EMBL" id="MCJ1977786.1"/>
    </source>
</evidence>
<keyword evidence="8" id="KW-1185">Reference proteome</keyword>
<dbReference type="PANTHER" id="PTHR30250:SF11">
    <property type="entry name" value="O-ANTIGEN TRANSPORTER-RELATED"/>
    <property type="match status" value="1"/>
</dbReference>
<dbReference type="EMBL" id="JAAEDA010000010">
    <property type="protein sequence ID" value="MCJ1977786.1"/>
    <property type="molecule type" value="Genomic_DNA"/>
</dbReference>
<gene>
    <name evidence="7" type="ORF">GYN19_07435</name>
</gene>
<evidence type="ECO:0000256" key="6">
    <source>
        <dbReference type="SAM" id="Phobius"/>
    </source>
</evidence>
<feature type="transmembrane region" description="Helical" evidence="6">
    <location>
        <begin position="377"/>
        <end position="396"/>
    </location>
</feature>
<feature type="transmembrane region" description="Helical" evidence="6">
    <location>
        <begin position="12"/>
        <end position="34"/>
    </location>
</feature>
<accession>A0ABT0AMJ5</accession>
<sequence length="460" mass="50857">MKHLFRKLAGDTLIFAIGNGATLLISFFMVPIYTSILSASAFGVSDLINTTVNMLLPVVSLNIFTAVFRWGLDKEKNKNEIFSNGSVLTGFGFMISILSGIVIYSMGIKYWWTVGFYLALMLVLNHFQNFARGMDRIRLYAMSGVVVSVVNVLSNIVLMIIYKHGLDGYLLSLVISNFCGVIFLFFAGEFWKFWDKNLVSKSGIKEMLVYSMPMIPNNFTWWLTNDASRLIILAFVGPAGNGYFAIANKIPSLLSTAFALFQNAWQISAVETAKHKSVSKIYSITFNVTLNLLLLGSGVMVSIIKIFMHYYVSSSFFKAWEFVPILLLTAVFSNVSAFLGTTYLVAKKTKGLFKTTIWGTIINIALSLALIPLLGVHGAGISGAVGFLAVSIIRLKQTSKWINIRVKWGTSALMLLGYASLTSIVYLNDALIFAKIIIILLMAVVFATYLKSAKKISNSI</sequence>
<feature type="transmembrane region" description="Helical" evidence="6">
    <location>
        <begin position="352"/>
        <end position="371"/>
    </location>
</feature>
<keyword evidence="4 6" id="KW-1133">Transmembrane helix</keyword>
<dbReference type="InterPro" id="IPR002797">
    <property type="entry name" value="Polysacc_synth"/>
</dbReference>
<dbReference type="InterPro" id="IPR050833">
    <property type="entry name" value="Poly_Biosynth_Transport"/>
</dbReference>
<keyword evidence="3 6" id="KW-0812">Transmembrane</keyword>
<evidence type="ECO:0000256" key="2">
    <source>
        <dbReference type="ARBA" id="ARBA00022475"/>
    </source>
</evidence>
<feature type="transmembrane region" description="Helical" evidence="6">
    <location>
        <begin position="408"/>
        <end position="426"/>
    </location>
</feature>
<feature type="transmembrane region" description="Helical" evidence="6">
    <location>
        <begin position="110"/>
        <end position="127"/>
    </location>
</feature>
<proteinExistence type="predicted"/>
<evidence type="ECO:0000256" key="3">
    <source>
        <dbReference type="ARBA" id="ARBA00022692"/>
    </source>
</evidence>
<dbReference type="Proteomes" id="UP001522462">
    <property type="component" value="Unassembled WGS sequence"/>
</dbReference>
<feature type="transmembrane region" description="Helical" evidence="6">
    <location>
        <begin position="54"/>
        <end position="72"/>
    </location>
</feature>
<evidence type="ECO:0000256" key="4">
    <source>
        <dbReference type="ARBA" id="ARBA00022989"/>
    </source>
</evidence>
<feature type="transmembrane region" description="Helical" evidence="6">
    <location>
        <begin position="168"/>
        <end position="187"/>
    </location>
</feature>